<dbReference type="InterPro" id="IPR029068">
    <property type="entry name" value="Glyas_Bleomycin-R_OHBP_Dase"/>
</dbReference>
<protein>
    <submittedName>
        <fullName evidence="1">VOC family protein</fullName>
    </submittedName>
</protein>
<organism evidence="1 2">
    <name type="scientific">Lichenicola cladoniae</name>
    <dbReference type="NCBI Taxonomy" id="1484109"/>
    <lineage>
        <taxon>Bacteria</taxon>
        <taxon>Pseudomonadati</taxon>
        <taxon>Pseudomonadota</taxon>
        <taxon>Alphaproteobacteria</taxon>
        <taxon>Acetobacterales</taxon>
        <taxon>Acetobacteraceae</taxon>
        <taxon>Lichenicola</taxon>
    </lineage>
</organism>
<sequence>MILKTYARVFTNDLEKALRTFQALHGSSPHLRLRFGEWDLVGIGDVFIVAGTDEALAPIRDSYGPFIVDDLDKAQRTIEAEGGHITQPISDVPTGRMLYAKHADGLHVEYVECRPDLIEKWIRGPQRDGKLSSQL</sequence>
<proteinExistence type="predicted"/>
<keyword evidence="2" id="KW-1185">Reference proteome</keyword>
<reference evidence="1 2" key="1">
    <citation type="journal article" date="2014" name="World J. Microbiol. Biotechnol.">
        <title>Biodiversity and physiological characteristics of Antarctic and Arctic lichens-associated bacteria.</title>
        <authorList>
            <person name="Lee Y.M."/>
            <person name="Kim E.H."/>
            <person name="Lee H.K."/>
            <person name="Hong S.G."/>
        </authorList>
    </citation>
    <scope>NUCLEOTIDE SEQUENCE [LARGE SCALE GENOMIC DNA]</scope>
    <source>
        <strain evidence="1 2">PAMC 26569</strain>
        <plasmid evidence="1">unnamed4</plasmid>
    </source>
</reference>
<dbReference type="RefSeq" id="WP_171836899.1">
    <property type="nucleotide sequence ID" value="NZ_CP053711.1"/>
</dbReference>
<name>A0A6M8HZ80_9PROT</name>
<evidence type="ECO:0000313" key="2">
    <source>
        <dbReference type="Proteomes" id="UP000500767"/>
    </source>
</evidence>
<dbReference type="Gene3D" id="3.10.180.10">
    <property type="entry name" value="2,3-Dihydroxybiphenyl 1,2-Dioxygenase, domain 1"/>
    <property type="match status" value="1"/>
</dbReference>
<geneLocation type="plasmid" evidence="1 2">
    <name>unnamed4</name>
</geneLocation>
<gene>
    <name evidence="1" type="ORF">HN018_26300</name>
</gene>
<dbReference type="EMBL" id="CP053711">
    <property type="protein sequence ID" value="QKE93660.1"/>
    <property type="molecule type" value="Genomic_DNA"/>
</dbReference>
<evidence type="ECO:0000313" key="1">
    <source>
        <dbReference type="EMBL" id="QKE93660.1"/>
    </source>
</evidence>
<dbReference type="AlphaFoldDB" id="A0A6M8HZ80"/>
<accession>A0A6M8HZ80</accession>
<dbReference type="KEGG" id="lck:HN018_26300"/>
<dbReference type="SUPFAM" id="SSF54593">
    <property type="entry name" value="Glyoxalase/Bleomycin resistance protein/Dihydroxybiphenyl dioxygenase"/>
    <property type="match status" value="1"/>
</dbReference>
<keyword evidence="1" id="KW-0614">Plasmid</keyword>
<dbReference type="Proteomes" id="UP000500767">
    <property type="component" value="Plasmid unnamed4"/>
</dbReference>